<organism evidence="1 2">
    <name type="scientific">Tetrahymena thermophila (strain SB210)</name>
    <dbReference type="NCBI Taxonomy" id="312017"/>
    <lineage>
        <taxon>Eukaryota</taxon>
        <taxon>Sar</taxon>
        <taxon>Alveolata</taxon>
        <taxon>Ciliophora</taxon>
        <taxon>Intramacronucleata</taxon>
        <taxon>Oligohymenophorea</taxon>
        <taxon>Hymenostomatida</taxon>
        <taxon>Tetrahymenina</taxon>
        <taxon>Tetrahymenidae</taxon>
        <taxon>Tetrahymena</taxon>
    </lineage>
</organism>
<keyword evidence="2" id="KW-1185">Reference proteome</keyword>
<dbReference type="KEGG" id="tet:TTHERM_00516390"/>
<dbReference type="RefSeq" id="XP_001015250.2">
    <property type="nucleotide sequence ID" value="XM_001015250.2"/>
</dbReference>
<reference evidence="2" key="1">
    <citation type="journal article" date="2006" name="PLoS Biol.">
        <title>Macronuclear genome sequence of the ciliate Tetrahymena thermophila, a model eukaryote.</title>
        <authorList>
            <person name="Eisen J.A."/>
            <person name="Coyne R.S."/>
            <person name="Wu M."/>
            <person name="Wu D."/>
            <person name="Thiagarajan M."/>
            <person name="Wortman J.R."/>
            <person name="Badger J.H."/>
            <person name="Ren Q."/>
            <person name="Amedeo P."/>
            <person name="Jones K.M."/>
            <person name="Tallon L.J."/>
            <person name="Delcher A.L."/>
            <person name="Salzberg S.L."/>
            <person name="Silva J.C."/>
            <person name="Haas B.J."/>
            <person name="Majoros W.H."/>
            <person name="Farzad M."/>
            <person name="Carlton J.M."/>
            <person name="Smith R.K. Jr."/>
            <person name="Garg J."/>
            <person name="Pearlman R.E."/>
            <person name="Karrer K.M."/>
            <person name="Sun L."/>
            <person name="Manning G."/>
            <person name="Elde N.C."/>
            <person name="Turkewitz A.P."/>
            <person name="Asai D.J."/>
            <person name="Wilkes D.E."/>
            <person name="Wang Y."/>
            <person name="Cai H."/>
            <person name="Collins K."/>
            <person name="Stewart B.A."/>
            <person name="Lee S.R."/>
            <person name="Wilamowska K."/>
            <person name="Weinberg Z."/>
            <person name="Ruzzo W.L."/>
            <person name="Wloga D."/>
            <person name="Gaertig J."/>
            <person name="Frankel J."/>
            <person name="Tsao C.-C."/>
            <person name="Gorovsky M.A."/>
            <person name="Keeling P.J."/>
            <person name="Waller R.F."/>
            <person name="Patron N.J."/>
            <person name="Cherry J.M."/>
            <person name="Stover N.A."/>
            <person name="Krieger C.J."/>
            <person name="del Toro C."/>
            <person name="Ryder H.F."/>
            <person name="Williamson S.C."/>
            <person name="Barbeau R.A."/>
            <person name="Hamilton E.P."/>
            <person name="Orias E."/>
        </authorList>
    </citation>
    <scope>NUCLEOTIDE SEQUENCE [LARGE SCALE GENOMIC DNA]</scope>
    <source>
        <strain evidence="2">SB210</strain>
    </source>
</reference>
<accession>I7M161</accession>
<dbReference type="EMBL" id="GG662708">
    <property type="protein sequence ID" value="EAR95005.2"/>
    <property type="molecule type" value="Genomic_DNA"/>
</dbReference>
<name>I7M161_TETTS</name>
<evidence type="ECO:0000313" key="1">
    <source>
        <dbReference type="EMBL" id="EAR95005.2"/>
    </source>
</evidence>
<dbReference type="InParanoid" id="I7M161"/>
<proteinExistence type="predicted"/>
<protein>
    <submittedName>
        <fullName evidence="1">Uncharacterized protein</fullName>
    </submittedName>
</protein>
<gene>
    <name evidence="1" type="ORF">TTHERM_00516390</name>
</gene>
<dbReference type="Proteomes" id="UP000009168">
    <property type="component" value="Unassembled WGS sequence"/>
</dbReference>
<dbReference type="GeneID" id="7842913"/>
<sequence>MVTCQLNICKKKGDKNYEYSFTQIYEDKNQISQHLRILQQFPPLLKDDCITYPCFIRSDNQDFIGFFQKNKKQSFYLEELIQSNDQKAQQNMNSELIIFQWSDRFTLHELNQNQVIKQNLEFQFYFQDEYNQMDKNSILLYHYNKFKFEMIIIRKISINYMEYYYSLNVIMPTKQKDSNINDIESLKTQILCFSKFETDSENNIYIPIVYLESENKLFGVYNFSIKQMIKESVRLSDYTKNIVSTFDKETKQFILIFNNQICNQNYIAFYSFDLVKLKYKFINMHKVNYTLQNSILQSKRHTLVLLNNGSQIVKFDRNKKFEVKKVINLQYLQPFQDARLKEYFIYINGKLSNNILYKGEYHYYQYIHSDYVTKQVILSVLNQKNQTLEFFNLKYDKQSKEQADNQNSYSQNIPNVCQLDNGEIIIFIEHRIFMLKNSYE</sequence>
<evidence type="ECO:0000313" key="2">
    <source>
        <dbReference type="Proteomes" id="UP000009168"/>
    </source>
</evidence>
<dbReference type="AlphaFoldDB" id="I7M161"/>